<evidence type="ECO:0000313" key="4">
    <source>
        <dbReference type="Proteomes" id="UP000026962"/>
    </source>
</evidence>
<dbReference type="eggNOG" id="ENOG502R3H4">
    <property type="taxonomic scope" value="Eukaryota"/>
</dbReference>
<keyword evidence="2" id="KW-0472">Membrane</keyword>
<organism evidence="3">
    <name type="scientific">Oryza punctata</name>
    <name type="common">Red rice</name>
    <dbReference type="NCBI Taxonomy" id="4537"/>
    <lineage>
        <taxon>Eukaryota</taxon>
        <taxon>Viridiplantae</taxon>
        <taxon>Streptophyta</taxon>
        <taxon>Embryophyta</taxon>
        <taxon>Tracheophyta</taxon>
        <taxon>Spermatophyta</taxon>
        <taxon>Magnoliopsida</taxon>
        <taxon>Liliopsida</taxon>
        <taxon>Poales</taxon>
        <taxon>Poaceae</taxon>
        <taxon>BOP clade</taxon>
        <taxon>Oryzoideae</taxon>
        <taxon>Oryzeae</taxon>
        <taxon>Oryzinae</taxon>
        <taxon>Oryza</taxon>
    </lineage>
</organism>
<sequence>MEGKLDNSLELLAGVTALLLLALEGLALEGQNNGSQRRLAAPMAICFFSCLFGVCFMLLQTIPPPPPTAADKSRRASIVRNLSSICDVSMALAIAAVMLSIMIVLVKLRALLLLTPLFLIVLAYIFDVADISRERRREGGRGVGGESDSNGIADVNDNGNTGCNGGGDSGGEDDAKPASLELSKVTFTGFLAVAIPAIKNGSPSKSTHWFLIFASSAIVSGFSWRLLTHAKMRTSVNVASFCTHLCIVIATVPFTMMAGEALH</sequence>
<feature type="transmembrane region" description="Helical" evidence="2">
    <location>
        <begin position="209"/>
        <end position="226"/>
    </location>
</feature>
<protein>
    <submittedName>
        <fullName evidence="3">Uncharacterized protein</fullName>
    </submittedName>
</protein>
<dbReference type="HOGENOM" id="CLU_034510_0_0_1"/>
<dbReference type="EnsemblPlants" id="OPUNC01G14250.1">
    <property type="protein sequence ID" value="OPUNC01G14250.1"/>
    <property type="gene ID" value="OPUNC01G14250"/>
</dbReference>
<keyword evidence="4" id="KW-1185">Reference proteome</keyword>
<feature type="region of interest" description="Disordered" evidence="1">
    <location>
        <begin position="137"/>
        <end position="175"/>
    </location>
</feature>
<dbReference type="Gramene" id="OPUNC01G14250.1">
    <property type="protein sequence ID" value="OPUNC01G14250.1"/>
    <property type="gene ID" value="OPUNC01G14250"/>
</dbReference>
<accession>A0A0E0JI57</accession>
<keyword evidence="2" id="KW-1133">Transmembrane helix</keyword>
<feature type="transmembrane region" description="Helical" evidence="2">
    <location>
        <begin position="37"/>
        <end position="59"/>
    </location>
</feature>
<evidence type="ECO:0000313" key="3">
    <source>
        <dbReference type="EnsemblPlants" id="OPUNC01G14250.1"/>
    </source>
</evidence>
<reference evidence="3" key="1">
    <citation type="submission" date="2015-04" db="UniProtKB">
        <authorList>
            <consortium name="EnsemblPlants"/>
        </authorList>
    </citation>
    <scope>IDENTIFICATION</scope>
</reference>
<dbReference type="OMA" id="EEENAHW"/>
<evidence type="ECO:0000256" key="1">
    <source>
        <dbReference type="SAM" id="MobiDB-lite"/>
    </source>
</evidence>
<dbReference type="AlphaFoldDB" id="A0A0E0JI57"/>
<feature type="transmembrane region" description="Helical" evidence="2">
    <location>
        <begin position="110"/>
        <end position="129"/>
    </location>
</feature>
<name>A0A0E0JI57_ORYPU</name>
<dbReference type="Proteomes" id="UP000026962">
    <property type="component" value="Chromosome 1"/>
</dbReference>
<proteinExistence type="predicted"/>
<dbReference type="STRING" id="4537.A0A0E0JI57"/>
<reference evidence="3" key="2">
    <citation type="submission" date="2018-05" db="EMBL/GenBank/DDBJ databases">
        <title>OpunRS2 (Oryza punctata Reference Sequence Version 2).</title>
        <authorList>
            <person name="Zhang J."/>
            <person name="Kudrna D."/>
            <person name="Lee S."/>
            <person name="Talag J."/>
            <person name="Welchert J."/>
            <person name="Wing R.A."/>
        </authorList>
    </citation>
    <scope>NUCLEOTIDE SEQUENCE [LARGE SCALE GENOMIC DNA]</scope>
</reference>
<feature type="transmembrane region" description="Helical" evidence="2">
    <location>
        <begin position="79"/>
        <end position="104"/>
    </location>
</feature>
<feature type="transmembrane region" description="Helical" evidence="2">
    <location>
        <begin position="238"/>
        <end position="259"/>
    </location>
</feature>
<keyword evidence="2" id="KW-0812">Transmembrane</keyword>
<evidence type="ECO:0000256" key="2">
    <source>
        <dbReference type="SAM" id="Phobius"/>
    </source>
</evidence>